<evidence type="ECO:0000313" key="2">
    <source>
        <dbReference type="EMBL" id="TMP37835.1"/>
    </source>
</evidence>
<reference evidence="3" key="3">
    <citation type="submission" date="2019-09" db="EMBL/GenBank/DDBJ databases">
        <title>Co-occurence of chitin degradation, pigmentation and bioactivity in marine Pseudoalteromonas.</title>
        <authorList>
            <person name="Sonnenschein E.C."/>
            <person name="Bech P.K."/>
        </authorList>
    </citation>
    <scope>NUCLEOTIDE SEQUENCE</scope>
    <source>
        <strain evidence="3">S2231</strain>
        <strain evidence="2">S2233</strain>
    </source>
</reference>
<dbReference type="AlphaFoldDB" id="A0A5S3XDT2"/>
<dbReference type="RefSeq" id="WP_138598755.1">
    <property type="nucleotide sequence ID" value="NZ_PNCK01000141.1"/>
</dbReference>
<evidence type="ECO:0000313" key="3">
    <source>
        <dbReference type="EMBL" id="TMP51212.1"/>
    </source>
</evidence>
<name>A0A5S3XDT2_9GAMM</name>
<keyword evidence="1" id="KW-0732">Signal</keyword>
<evidence type="ECO:0000256" key="1">
    <source>
        <dbReference type="SAM" id="SignalP"/>
    </source>
</evidence>
<comment type="caution">
    <text evidence="3">The sequence shown here is derived from an EMBL/GenBank/DDBJ whole genome shotgun (WGS) entry which is preliminary data.</text>
</comment>
<feature type="signal peptide" evidence="1">
    <location>
        <begin position="1"/>
        <end position="18"/>
    </location>
</feature>
<accession>A0A5S3XDT2</accession>
<proteinExistence type="predicted"/>
<protein>
    <submittedName>
        <fullName evidence="3">Uncharacterized protein</fullName>
    </submittedName>
</protein>
<evidence type="ECO:0000313" key="5">
    <source>
        <dbReference type="Proteomes" id="UP000307706"/>
    </source>
</evidence>
<dbReference type="EMBL" id="PNCL01000221">
    <property type="protein sequence ID" value="TMP51212.1"/>
    <property type="molecule type" value="Genomic_DNA"/>
</dbReference>
<reference evidence="4 5" key="2">
    <citation type="submission" date="2019-06" db="EMBL/GenBank/DDBJ databases">
        <title>Co-occurence of chitin degradation, pigmentation and bioactivity in marine Pseudoalteromonas.</title>
        <authorList>
            <person name="Sonnenschein E.C."/>
            <person name="Bech P.K."/>
        </authorList>
    </citation>
    <scope>NUCLEOTIDE SEQUENCE [LARGE SCALE GENOMIC DNA]</scope>
    <source>
        <strain evidence="5">S2231</strain>
        <strain evidence="4">S2233</strain>
    </source>
</reference>
<dbReference type="Proteomes" id="UP000307706">
    <property type="component" value="Unassembled WGS sequence"/>
</dbReference>
<evidence type="ECO:0000313" key="4">
    <source>
        <dbReference type="Proteomes" id="UP000305730"/>
    </source>
</evidence>
<dbReference type="Proteomes" id="UP000305730">
    <property type="component" value="Unassembled WGS sequence"/>
</dbReference>
<organism evidence="3 5">
    <name type="scientific">Pseudoalteromonas citrea</name>
    <dbReference type="NCBI Taxonomy" id="43655"/>
    <lineage>
        <taxon>Bacteria</taxon>
        <taxon>Pseudomonadati</taxon>
        <taxon>Pseudomonadota</taxon>
        <taxon>Gammaproteobacteria</taxon>
        <taxon>Alteromonadales</taxon>
        <taxon>Pseudoalteromonadaceae</taxon>
        <taxon>Pseudoalteromonas</taxon>
    </lineage>
</organism>
<gene>
    <name evidence="3" type="ORF">CWB96_22455</name>
    <name evidence="2" type="ORF">CWB97_22540</name>
</gene>
<sequence>MIKILPLTALLGATPAPAFTDNTEYAEYYYSALTACRVSYVEHNYVAYEVIKKRFGKDYFTIDASSPYLTDSSIVELSCKAPIVDYTASRQRGKIIGKLNNVKMELILQSSASLSSFSPYVCTTSLTSTSQIKQFAKARTMYSILKPTVRMEYIPNRTSTGWANKSHPGMTSGTVEYYSEFSRTYNGSQYDAVEVLCRFKKSDLGNNDINVRGLKILATQ</sequence>
<reference evidence="3 5" key="1">
    <citation type="submission" date="2017-12" db="EMBL/GenBank/DDBJ databases">
        <authorList>
            <person name="Paulsen S."/>
            <person name="Gram L.K."/>
        </authorList>
    </citation>
    <scope>NUCLEOTIDE SEQUENCE [LARGE SCALE GENOMIC DNA]</scope>
    <source>
        <strain evidence="3 5">S2231</strain>
        <strain evidence="2">S2233</strain>
    </source>
</reference>
<dbReference type="EMBL" id="PNCK01000141">
    <property type="protein sequence ID" value="TMP37835.1"/>
    <property type="molecule type" value="Genomic_DNA"/>
</dbReference>
<feature type="chain" id="PRO_5024314980" evidence="1">
    <location>
        <begin position="19"/>
        <end position="220"/>
    </location>
</feature>
<keyword evidence="4" id="KW-1185">Reference proteome</keyword>